<accession>E4TWN1</accession>
<dbReference type="GO" id="GO:0008198">
    <property type="term" value="F:ferrous iron binding"/>
    <property type="evidence" value="ECO:0007669"/>
    <property type="project" value="InterPro"/>
</dbReference>
<evidence type="ECO:0000256" key="2">
    <source>
        <dbReference type="ARBA" id="ARBA00007581"/>
    </source>
</evidence>
<dbReference type="NCBIfam" id="NF007914">
    <property type="entry name" value="PRK10628.1"/>
    <property type="match status" value="1"/>
</dbReference>
<evidence type="ECO:0000256" key="5">
    <source>
        <dbReference type="ARBA" id="ARBA00023002"/>
    </source>
</evidence>
<protein>
    <submittedName>
        <fullName evidence="7">Extradiol ring-cleavage dioxygenase class III protein subunit B</fullName>
    </submittedName>
</protein>
<dbReference type="AlphaFoldDB" id="E4TWN1"/>
<gene>
    <name evidence="7" type="ordered locus">Sulku_2217</name>
</gene>
<dbReference type="InterPro" id="IPR014436">
    <property type="entry name" value="Extradiol_dOase_DODA"/>
</dbReference>
<evidence type="ECO:0000256" key="4">
    <source>
        <dbReference type="ARBA" id="ARBA00022833"/>
    </source>
</evidence>
<dbReference type="RefSeq" id="WP_013461074.1">
    <property type="nucleotide sequence ID" value="NC_014762.1"/>
</dbReference>
<keyword evidence="7" id="KW-0223">Dioxygenase</keyword>
<keyword evidence="4" id="KW-0862">Zinc</keyword>
<keyword evidence="3" id="KW-0479">Metal-binding</keyword>
<dbReference type="OrthoDB" id="9790889at2"/>
<name>E4TWN1_SULKY</name>
<dbReference type="PANTHER" id="PTHR30096:SF0">
    <property type="entry name" value="4,5-DOPA DIOXYGENASE EXTRADIOL-LIKE PROTEIN"/>
    <property type="match status" value="1"/>
</dbReference>
<dbReference type="KEGG" id="sku:Sulku_2217"/>
<proteinExistence type="inferred from homology"/>
<evidence type="ECO:0000256" key="3">
    <source>
        <dbReference type="ARBA" id="ARBA00022723"/>
    </source>
</evidence>
<comment type="similarity">
    <text evidence="2">Belongs to the DODA-type extradiol aromatic ring-opening dioxygenase family.</text>
</comment>
<dbReference type="GO" id="GO:0008270">
    <property type="term" value="F:zinc ion binding"/>
    <property type="evidence" value="ECO:0007669"/>
    <property type="project" value="InterPro"/>
</dbReference>
<dbReference type="HOGENOM" id="CLU_046582_2_0_7"/>
<evidence type="ECO:0000256" key="1">
    <source>
        <dbReference type="ARBA" id="ARBA00001947"/>
    </source>
</evidence>
<organism evidence="7 8">
    <name type="scientific">Sulfuricurvum kujiense (strain ATCC BAA-921 / DSM 16994 / JCM 11577 / YK-1)</name>
    <dbReference type="NCBI Taxonomy" id="709032"/>
    <lineage>
        <taxon>Bacteria</taxon>
        <taxon>Pseudomonadati</taxon>
        <taxon>Campylobacterota</taxon>
        <taxon>Epsilonproteobacteria</taxon>
        <taxon>Campylobacterales</taxon>
        <taxon>Sulfurimonadaceae</taxon>
        <taxon>Sulfuricurvum</taxon>
    </lineage>
</organism>
<dbReference type="EMBL" id="CP002355">
    <property type="protein sequence ID" value="ADR34877.1"/>
    <property type="molecule type" value="Genomic_DNA"/>
</dbReference>
<dbReference type="PANTHER" id="PTHR30096">
    <property type="entry name" value="4,5-DOPA DIOXYGENASE EXTRADIOL-LIKE PROTEIN"/>
    <property type="match status" value="1"/>
</dbReference>
<evidence type="ECO:0000259" key="6">
    <source>
        <dbReference type="Pfam" id="PF02900"/>
    </source>
</evidence>
<comment type="cofactor">
    <cofactor evidence="1">
        <name>Zn(2+)</name>
        <dbReference type="ChEBI" id="CHEBI:29105"/>
    </cofactor>
</comment>
<dbReference type="Proteomes" id="UP000008721">
    <property type="component" value="Chromosome"/>
</dbReference>
<dbReference type="InterPro" id="IPR004183">
    <property type="entry name" value="Xdiol_dOase_suB"/>
</dbReference>
<evidence type="ECO:0000313" key="7">
    <source>
        <dbReference type="EMBL" id="ADR34877.1"/>
    </source>
</evidence>
<dbReference type="CDD" id="cd07363">
    <property type="entry name" value="45_DOPA_Dioxygenase"/>
    <property type="match status" value="1"/>
</dbReference>
<dbReference type="PIRSF" id="PIRSF006157">
    <property type="entry name" value="Doxgns_DODA"/>
    <property type="match status" value="1"/>
</dbReference>
<dbReference type="Gene3D" id="3.40.830.10">
    <property type="entry name" value="LigB-like"/>
    <property type="match status" value="1"/>
</dbReference>
<dbReference type="GO" id="GO:0016702">
    <property type="term" value="F:oxidoreductase activity, acting on single donors with incorporation of molecular oxygen, incorporation of two atoms of oxygen"/>
    <property type="evidence" value="ECO:0007669"/>
    <property type="project" value="UniProtKB-ARBA"/>
</dbReference>
<keyword evidence="5" id="KW-0560">Oxidoreductase</keyword>
<dbReference type="eggNOG" id="COG3384">
    <property type="taxonomic scope" value="Bacteria"/>
</dbReference>
<dbReference type="STRING" id="709032.Sulku_2217"/>
<evidence type="ECO:0000313" key="8">
    <source>
        <dbReference type="Proteomes" id="UP000008721"/>
    </source>
</evidence>
<reference evidence="7 8" key="1">
    <citation type="journal article" date="2012" name="Stand. Genomic Sci.">
        <title>Complete genome sequence of the sulfur compounds oxidizing chemolithoautotroph Sulfuricurvum kujiense type strain (YK-1(T)).</title>
        <authorList>
            <person name="Han C."/>
            <person name="Kotsyurbenko O."/>
            <person name="Chertkov O."/>
            <person name="Held B."/>
            <person name="Lapidus A."/>
            <person name="Nolan M."/>
            <person name="Lucas S."/>
            <person name="Hammon N."/>
            <person name="Deshpande S."/>
            <person name="Cheng J.F."/>
            <person name="Tapia R."/>
            <person name="Goodwin L.A."/>
            <person name="Pitluck S."/>
            <person name="Liolios K."/>
            <person name="Pagani I."/>
            <person name="Ivanova N."/>
            <person name="Mavromatis K."/>
            <person name="Mikhailova N."/>
            <person name="Pati A."/>
            <person name="Chen A."/>
            <person name="Palaniappan K."/>
            <person name="Land M."/>
            <person name="Hauser L."/>
            <person name="Chang Y.J."/>
            <person name="Jeffries C.D."/>
            <person name="Brambilla E.M."/>
            <person name="Rohde M."/>
            <person name="Spring S."/>
            <person name="Sikorski J."/>
            <person name="Goker M."/>
            <person name="Woyke T."/>
            <person name="Bristow J."/>
            <person name="Eisen J.A."/>
            <person name="Markowitz V."/>
            <person name="Hugenholtz P."/>
            <person name="Kyrpides N.C."/>
            <person name="Klenk H.P."/>
            <person name="Detter J.C."/>
        </authorList>
    </citation>
    <scope>NUCLEOTIDE SEQUENCE [LARGE SCALE GENOMIC DNA]</scope>
    <source>
        <strain evidence="8">ATCC BAA-921 / DSM 16994 / JCM 11577 / YK-1</strain>
    </source>
</reference>
<dbReference type="Pfam" id="PF02900">
    <property type="entry name" value="LigB"/>
    <property type="match status" value="1"/>
</dbReference>
<keyword evidence="8" id="KW-1185">Reference proteome</keyword>
<feature type="domain" description="Extradiol ring-cleavage dioxygenase class III enzyme subunit B" evidence="6">
    <location>
        <begin position="5"/>
        <end position="227"/>
    </location>
</feature>
<dbReference type="SUPFAM" id="SSF53213">
    <property type="entry name" value="LigB-like"/>
    <property type="match status" value="1"/>
</dbReference>
<sequence length="250" mass="28098">MRQSAIFISHGSPMNVIDDNPYTRSLKQLGKTLSKPKAILIISAHWATNESVVSVVDKPETIHDFYGFPDSLYLVRYDAPGEMSASMLLAHLTHARIDRRHGLDHGAWSVLVHLFPDHDVPVFQLSIDLSKPASWHYALGKTLSQLRDQGVMIIGSGNVTHNLSDIEPERDAPVVPWAKEFDTAFADALIDHHEKIINYDLPHFNHAHPTLEHYLPILPILGSQKEDEAITTIYEGFQHATLSMRCFQIG</sequence>